<evidence type="ECO:0000256" key="1">
    <source>
        <dbReference type="SAM" id="SignalP"/>
    </source>
</evidence>
<sequence>MKTLLSISAIIAISAMPAIALTAEETARLKVQKYAHGADVSSLSRTQIAALMNVIGSEEGESEKKEAVASLVRAWK</sequence>
<dbReference type="Proteomes" id="UP000193570">
    <property type="component" value="Unassembled WGS sequence"/>
</dbReference>
<dbReference type="AlphaFoldDB" id="A0A1X6Y6U0"/>
<feature type="signal peptide" evidence="1">
    <location>
        <begin position="1"/>
        <end position="20"/>
    </location>
</feature>
<dbReference type="EMBL" id="FWFK01000001">
    <property type="protein sequence ID" value="SLN12057.1"/>
    <property type="molecule type" value="Genomic_DNA"/>
</dbReference>
<evidence type="ECO:0000313" key="2">
    <source>
        <dbReference type="EMBL" id="SLN12057.1"/>
    </source>
</evidence>
<feature type="chain" id="PRO_5013367198" evidence="1">
    <location>
        <begin position="21"/>
        <end position="76"/>
    </location>
</feature>
<dbReference type="RefSeq" id="WP_143535013.1">
    <property type="nucleotide sequence ID" value="NZ_FWFK01000001.1"/>
</dbReference>
<accession>A0A1X6Y6U0</accession>
<name>A0A1X6Y6U0_9RHOB</name>
<reference evidence="2 3" key="1">
    <citation type="submission" date="2017-03" db="EMBL/GenBank/DDBJ databases">
        <authorList>
            <person name="Afonso C.L."/>
            <person name="Miller P.J."/>
            <person name="Scott M.A."/>
            <person name="Spackman E."/>
            <person name="Goraichik I."/>
            <person name="Dimitrov K.M."/>
            <person name="Suarez D.L."/>
            <person name="Swayne D.E."/>
        </authorList>
    </citation>
    <scope>NUCLEOTIDE SEQUENCE [LARGE SCALE GENOMIC DNA]</scope>
    <source>
        <strain evidence="2 3">CECT 8625</strain>
    </source>
</reference>
<evidence type="ECO:0000313" key="3">
    <source>
        <dbReference type="Proteomes" id="UP000193570"/>
    </source>
</evidence>
<gene>
    <name evidence="2" type="ORF">ROJ8625_00305</name>
</gene>
<protein>
    <submittedName>
        <fullName evidence="2">Uncharacterized protein</fullName>
    </submittedName>
</protein>
<proteinExistence type="predicted"/>
<organism evidence="2 3">
    <name type="scientific">Roseivivax jejudonensis</name>
    <dbReference type="NCBI Taxonomy" id="1529041"/>
    <lineage>
        <taxon>Bacteria</taxon>
        <taxon>Pseudomonadati</taxon>
        <taxon>Pseudomonadota</taxon>
        <taxon>Alphaproteobacteria</taxon>
        <taxon>Rhodobacterales</taxon>
        <taxon>Roseobacteraceae</taxon>
        <taxon>Roseivivax</taxon>
    </lineage>
</organism>
<keyword evidence="1" id="KW-0732">Signal</keyword>
<keyword evidence="3" id="KW-1185">Reference proteome</keyword>